<accession>A0A5K7ZWE4</accession>
<evidence type="ECO:0000313" key="8">
    <source>
        <dbReference type="EMBL" id="BBO84583.1"/>
    </source>
</evidence>
<evidence type="ECO:0000256" key="2">
    <source>
        <dbReference type="ARBA" id="ARBA00022801"/>
    </source>
</evidence>
<evidence type="ECO:0000259" key="6">
    <source>
        <dbReference type="PROSITE" id="PS51192"/>
    </source>
</evidence>
<dbReference type="EMBL" id="AP021876">
    <property type="protein sequence ID" value="BBO84583.1"/>
    <property type="molecule type" value="Genomic_DNA"/>
</dbReference>
<feature type="domain" description="Helicase C-terminal" evidence="7">
    <location>
        <begin position="205"/>
        <end position="379"/>
    </location>
</feature>
<dbReference type="Pfam" id="PF08482">
    <property type="entry name" value="HrpB_C"/>
    <property type="match status" value="1"/>
</dbReference>
<dbReference type="PANTHER" id="PTHR43519">
    <property type="entry name" value="ATP-DEPENDENT RNA HELICASE HRPB"/>
    <property type="match status" value="1"/>
</dbReference>
<dbReference type="InterPro" id="IPR007502">
    <property type="entry name" value="Helicase-assoc_dom"/>
</dbReference>
<evidence type="ECO:0000256" key="5">
    <source>
        <dbReference type="SAM" id="MobiDB-lite"/>
    </source>
</evidence>
<evidence type="ECO:0000313" key="9">
    <source>
        <dbReference type="Proteomes" id="UP000425960"/>
    </source>
</evidence>
<dbReference type="InterPro" id="IPR014001">
    <property type="entry name" value="Helicase_ATP-bd"/>
</dbReference>
<dbReference type="InterPro" id="IPR011545">
    <property type="entry name" value="DEAD/DEAH_box_helicase_dom"/>
</dbReference>
<dbReference type="PROSITE" id="PS51192">
    <property type="entry name" value="HELICASE_ATP_BIND_1"/>
    <property type="match status" value="1"/>
</dbReference>
<dbReference type="Gene3D" id="3.40.50.300">
    <property type="entry name" value="P-loop containing nucleotide triphosphate hydrolases"/>
    <property type="match status" value="2"/>
</dbReference>
<dbReference type="SUPFAM" id="SSF52540">
    <property type="entry name" value="P-loop containing nucleoside triphosphate hydrolases"/>
    <property type="match status" value="1"/>
</dbReference>
<dbReference type="SMART" id="SM00847">
    <property type="entry name" value="HA2"/>
    <property type="match status" value="1"/>
</dbReference>
<dbReference type="InterPro" id="IPR049614">
    <property type="entry name" value="HrpB_DEXH"/>
</dbReference>
<dbReference type="InterPro" id="IPR013689">
    <property type="entry name" value="RNA_helicase_ATP-dep_HrpB_C"/>
</dbReference>
<keyword evidence="2" id="KW-0378">Hydrolase</keyword>
<evidence type="ECO:0000256" key="3">
    <source>
        <dbReference type="ARBA" id="ARBA00022806"/>
    </source>
</evidence>
<dbReference type="SMART" id="SM00490">
    <property type="entry name" value="HELICc"/>
    <property type="match status" value="1"/>
</dbReference>
<dbReference type="Pfam" id="PF00270">
    <property type="entry name" value="DEAD"/>
    <property type="match status" value="1"/>
</dbReference>
<dbReference type="InterPro" id="IPR027417">
    <property type="entry name" value="P-loop_NTPase"/>
</dbReference>
<dbReference type="GO" id="GO:0016787">
    <property type="term" value="F:hydrolase activity"/>
    <property type="evidence" value="ECO:0007669"/>
    <property type="project" value="UniProtKB-KW"/>
</dbReference>
<dbReference type="Pfam" id="PF24473">
    <property type="entry name" value="CON_HrpB"/>
    <property type="match status" value="1"/>
</dbReference>
<dbReference type="GO" id="GO:0003676">
    <property type="term" value="F:nucleic acid binding"/>
    <property type="evidence" value="ECO:0007669"/>
    <property type="project" value="InterPro"/>
</dbReference>
<dbReference type="AlphaFoldDB" id="A0A5K7ZWE4"/>
<dbReference type="InterPro" id="IPR056329">
    <property type="entry name" value="CON_HrpB"/>
</dbReference>
<dbReference type="SMART" id="SM00487">
    <property type="entry name" value="DEXDc"/>
    <property type="match status" value="1"/>
</dbReference>
<keyword evidence="4" id="KW-0067">ATP-binding</keyword>
<dbReference type="InterPro" id="IPR001650">
    <property type="entry name" value="Helicase_C-like"/>
</dbReference>
<dbReference type="Proteomes" id="UP000425960">
    <property type="component" value="Chromosome"/>
</dbReference>
<feature type="region of interest" description="Disordered" evidence="5">
    <location>
        <begin position="827"/>
        <end position="850"/>
    </location>
</feature>
<proteinExistence type="predicted"/>
<dbReference type="NCBIfam" id="TIGR01970">
    <property type="entry name" value="DEAH_box_HrpB"/>
    <property type="match status" value="1"/>
</dbReference>
<sequence>MTPLSPPPIDSALAITAVLPRLKAALARHSAAVQVAPPGAGKTTAVPLALLEEEWLAGQRILLLAPRRLAARTAARRMAAMLGERVGRTVGYRVRLESRVGPDTRVEVVTEGVLTRMLQTDPSLAGVGLVIFDEFHERSLDADLGLALCRDIQGVLNETLRLLVMSATLDPVAVTGLLDQAPLIRCDGRAFAVETRYAGRPANRPLERRVVDVIRQSVAAGEGSLLVFLPGAPEIRRVDRLLNEGGLPAGWTTAPLYGYLPRDRQDAAIALAPPGCYKIVLATAIAETSLTIDGIAVVVDSGLQRAARFDPGSGMTRLVTLPVSRASADQRRGRAGRVGPGICYRLWTEATHQTLPPYNRPEILDADLAGLSLELAAWGVKTPDTLGWLDPPPAAAFQAASRLLMDLGALNKDGTISRHGRQMTELPLHPRLAHMLLMAKKASMGGLACRIAAILSERDPFHFGGRKRDADLRLRLAVLHPSGKGILPSIDECTLDAAATRRILTVAAMLQKRLGVTKTSPPTGDPGRVLGWAYPDRIAQRRAGTSGRFLLANGRGAYLNPSDPLSASDYLVVAHLDGERREARIFLAAATDRHTLLNQFADHIHWQESVAWDTRRQAVSAGRKQKLGALVLADRPLTEPAPDRVLTAMLEGIRGNGLETLPWNRRLRNWQRRILLLARIDADGGPWPDVSDAALSGTLEAWLAPYLAGIVRLKQLTPDIFSKALGSQLTWRQGRLLEELAPSHILVPSGSRLPIDYRREIPVLAVRIQEMLGSAATPAIANGRMPLMLHLLSPAGRPAQITRDLAGFWQNSYAEVKRELKGRYPKHYWPDDPLQATPTARVRPKKPNQQ</sequence>
<feature type="domain" description="Helicase ATP-binding" evidence="6">
    <location>
        <begin position="23"/>
        <end position="187"/>
    </location>
</feature>
<dbReference type="GO" id="GO:0005524">
    <property type="term" value="F:ATP binding"/>
    <property type="evidence" value="ECO:0007669"/>
    <property type="project" value="UniProtKB-KW"/>
</dbReference>
<dbReference type="InterPro" id="IPR010225">
    <property type="entry name" value="HrpB"/>
</dbReference>
<dbReference type="GO" id="GO:0004386">
    <property type="term" value="F:helicase activity"/>
    <property type="evidence" value="ECO:0007669"/>
    <property type="project" value="UniProtKB-KW"/>
</dbReference>
<gene>
    <name evidence="8" type="primary">hrpB</name>
    <name evidence="8" type="ORF">DSCO28_51490</name>
</gene>
<keyword evidence="3 8" id="KW-0347">Helicase</keyword>
<dbReference type="Gene3D" id="1.20.120.1080">
    <property type="match status" value="1"/>
</dbReference>
<keyword evidence="1" id="KW-0547">Nucleotide-binding</keyword>
<reference evidence="8 9" key="1">
    <citation type="submission" date="2019-11" db="EMBL/GenBank/DDBJ databases">
        <title>Comparative genomics of hydrocarbon-degrading Desulfosarcina strains.</title>
        <authorList>
            <person name="Watanabe M."/>
            <person name="Kojima H."/>
            <person name="Fukui M."/>
        </authorList>
    </citation>
    <scope>NUCLEOTIDE SEQUENCE [LARGE SCALE GENOMIC DNA]</scope>
    <source>
        <strain evidence="8 9">28bB2T</strain>
    </source>
</reference>
<organism evidence="8 9">
    <name type="scientific">Desulfosarcina ovata subsp. sediminis</name>
    <dbReference type="NCBI Taxonomy" id="885957"/>
    <lineage>
        <taxon>Bacteria</taxon>
        <taxon>Pseudomonadati</taxon>
        <taxon>Thermodesulfobacteriota</taxon>
        <taxon>Desulfobacteria</taxon>
        <taxon>Desulfobacterales</taxon>
        <taxon>Desulfosarcinaceae</taxon>
        <taxon>Desulfosarcina</taxon>
    </lineage>
</organism>
<dbReference type="PIRSF" id="PIRSF005496">
    <property type="entry name" value="ATP_hel_hrpB"/>
    <property type="match status" value="1"/>
</dbReference>
<dbReference type="FunFam" id="3.40.50.300:FF:002125">
    <property type="entry name" value="ATP-dependent helicase HrpB"/>
    <property type="match status" value="1"/>
</dbReference>
<dbReference type="Pfam" id="PF00271">
    <property type="entry name" value="Helicase_C"/>
    <property type="match status" value="1"/>
</dbReference>
<evidence type="ECO:0000256" key="4">
    <source>
        <dbReference type="ARBA" id="ARBA00022840"/>
    </source>
</evidence>
<dbReference type="PROSITE" id="PS51194">
    <property type="entry name" value="HELICASE_CTER"/>
    <property type="match status" value="1"/>
</dbReference>
<evidence type="ECO:0000256" key="1">
    <source>
        <dbReference type="ARBA" id="ARBA00022741"/>
    </source>
</evidence>
<dbReference type="CDD" id="cd18791">
    <property type="entry name" value="SF2_C_RHA"/>
    <property type="match status" value="1"/>
</dbReference>
<name>A0A5K7ZWE4_9BACT</name>
<evidence type="ECO:0000259" key="7">
    <source>
        <dbReference type="PROSITE" id="PS51194"/>
    </source>
</evidence>
<protein>
    <submittedName>
        <fullName evidence="8">ATP-dependent helicase HrpB</fullName>
    </submittedName>
</protein>
<dbReference type="PANTHER" id="PTHR43519:SF1">
    <property type="entry name" value="ATP-DEPENDENT RNA HELICASE HRPB"/>
    <property type="match status" value="1"/>
</dbReference>
<dbReference type="KEGG" id="dov:DSCO28_51490"/>
<dbReference type="CDD" id="cd17990">
    <property type="entry name" value="DEXHc_HrpB"/>
    <property type="match status" value="1"/>
</dbReference>
<dbReference type="RefSeq" id="WP_155324459.1">
    <property type="nucleotide sequence ID" value="NZ_AP021876.1"/>
</dbReference>